<dbReference type="RefSeq" id="WP_189337016.1">
    <property type="nucleotide sequence ID" value="NZ_AP023356.1"/>
</dbReference>
<protein>
    <submittedName>
        <fullName evidence="3">Uncharacterized protein</fullName>
    </submittedName>
</protein>
<feature type="transmembrane region" description="Helical" evidence="2">
    <location>
        <begin position="78"/>
        <end position="102"/>
    </location>
</feature>
<keyword evidence="2" id="KW-1133">Transmembrane helix</keyword>
<sequence length="152" mass="17229">MSGKEPGSGGSDRRERRRNPAPDRKEVPATPDEVILRQDEPPSNQLDYDDRHDTRATNDVRTAMLYERLRREKRKDAWVRLGQWLVGFVVLFAVYLVAVVIMTRWLPLDMTPQAPGIVGAAFLAAGAGVIGGRAAWLRAYSWWSARRAEARR</sequence>
<proteinExistence type="predicted"/>
<evidence type="ECO:0000256" key="2">
    <source>
        <dbReference type="SAM" id="Phobius"/>
    </source>
</evidence>
<keyword evidence="2" id="KW-0812">Transmembrane</keyword>
<feature type="transmembrane region" description="Helical" evidence="2">
    <location>
        <begin position="114"/>
        <end position="137"/>
    </location>
</feature>
<feature type="compositionally biased region" description="Basic and acidic residues" evidence="1">
    <location>
        <begin position="11"/>
        <end position="27"/>
    </location>
</feature>
<organism evidence="3 4">
    <name type="scientific">Actinoplanes ianthinogenes</name>
    <dbReference type="NCBI Taxonomy" id="122358"/>
    <lineage>
        <taxon>Bacteria</taxon>
        <taxon>Bacillati</taxon>
        <taxon>Actinomycetota</taxon>
        <taxon>Actinomycetes</taxon>
        <taxon>Micromonosporales</taxon>
        <taxon>Micromonosporaceae</taxon>
        <taxon>Actinoplanes</taxon>
    </lineage>
</organism>
<keyword evidence="2" id="KW-0472">Membrane</keyword>
<accession>A0ABM7LKI9</accession>
<keyword evidence="4" id="KW-1185">Reference proteome</keyword>
<feature type="compositionally biased region" description="Gly residues" evidence="1">
    <location>
        <begin position="1"/>
        <end position="10"/>
    </location>
</feature>
<dbReference type="Proteomes" id="UP000676967">
    <property type="component" value="Chromosome"/>
</dbReference>
<dbReference type="EMBL" id="AP023356">
    <property type="protein sequence ID" value="BCJ39790.1"/>
    <property type="molecule type" value="Genomic_DNA"/>
</dbReference>
<reference evidence="3 4" key="1">
    <citation type="submission" date="2020-08" db="EMBL/GenBank/DDBJ databases">
        <title>Whole genome shotgun sequence of Actinoplanes ianthinogenes NBRC 13996.</title>
        <authorList>
            <person name="Komaki H."/>
            <person name="Tamura T."/>
        </authorList>
    </citation>
    <scope>NUCLEOTIDE SEQUENCE [LARGE SCALE GENOMIC DNA]</scope>
    <source>
        <strain evidence="3 4">NBRC 13996</strain>
    </source>
</reference>
<feature type="region of interest" description="Disordered" evidence="1">
    <location>
        <begin position="1"/>
        <end position="53"/>
    </location>
</feature>
<evidence type="ECO:0000256" key="1">
    <source>
        <dbReference type="SAM" id="MobiDB-lite"/>
    </source>
</evidence>
<evidence type="ECO:0000313" key="3">
    <source>
        <dbReference type="EMBL" id="BCJ39790.1"/>
    </source>
</evidence>
<evidence type="ECO:0000313" key="4">
    <source>
        <dbReference type="Proteomes" id="UP000676967"/>
    </source>
</evidence>
<gene>
    <name evidence="3" type="ORF">Aiant_04470</name>
</gene>
<name>A0ABM7LKI9_9ACTN</name>